<name>A0ABR4NRC6_9SACH</name>
<dbReference type="Pfam" id="PF13344">
    <property type="entry name" value="Hydrolase_6"/>
    <property type="match status" value="1"/>
</dbReference>
<dbReference type="Pfam" id="PF13242">
    <property type="entry name" value="Hydrolase_like"/>
    <property type="match status" value="1"/>
</dbReference>
<dbReference type="NCBIfam" id="TIGR01456">
    <property type="entry name" value="CECR5"/>
    <property type="match status" value="1"/>
</dbReference>
<dbReference type="InterPro" id="IPR006357">
    <property type="entry name" value="HAD-SF_hydro_IIA"/>
</dbReference>
<dbReference type="InterPro" id="IPR006353">
    <property type="entry name" value="HAD-SF_hydro_IIA_CECR5"/>
</dbReference>
<dbReference type="PANTHER" id="PTHR14269">
    <property type="entry name" value="CDP-DIACYLGLYCEROL--GLYCEROL-3-PHOSPHATE 3-PHOSPHATIDYLTRANSFERASE-RELATED"/>
    <property type="match status" value="1"/>
</dbReference>
<reference evidence="1 2" key="1">
    <citation type="submission" date="2024-05" db="EMBL/GenBank/DDBJ databases">
        <title>Long read based assembly of the Candida bracarensis genome reveals expanded adhesin content.</title>
        <authorList>
            <person name="Marcet-Houben M."/>
            <person name="Ksiezopolska E."/>
            <person name="Gabaldon T."/>
        </authorList>
    </citation>
    <scope>NUCLEOTIDE SEQUENCE [LARGE SCALE GENOMIC DNA]</scope>
    <source>
        <strain evidence="1 2">CBM6</strain>
    </source>
</reference>
<comment type="caution">
    <text evidence="1">The sequence shown here is derived from an EMBL/GenBank/DDBJ whole genome shotgun (WGS) entry which is preliminary data.</text>
</comment>
<dbReference type="SUPFAM" id="SSF56784">
    <property type="entry name" value="HAD-like"/>
    <property type="match status" value="1"/>
</dbReference>
<proteinExistence type="predicted"/>
<dbReference type="Gene3D" id="3.40.50.1000">
    <property type="entry name" value="HAD superfamily/HAD-like"/>
    <property type="match status" value="2"/>
</dbReference>
<organism evidence="1 2">
    <name type="scientific">Nakaseomyces bracarensis</name>
    <dbReference type="NCBI Taxonomy" id="273131"/>
    <lineage>
        <taxon>Eukaryota</taxon>
        <taxon>Fungi</taxon>
        <taxon>Dikarya</taxon>
        <taxon>Ascomycota</taxon>
        <taxon>Saccharomycotina</taxon>
        <taxon>Saccharomycetes</taxon>
        <taxon>Saccharomycetales</taxon>
        <taxon>Saccharomycetaceae</taxon>
        <taxon>Nakaseomyces</taxon>
    </lineage>
</organism>
<dbReference type="InterPro" id="IPR023214">
    <property type="entry name" value="HAD_sf"/>
</dbReference>
<dbReference type="PANTHER" id="PTHR14269:SF57">
    <property type="entry name" value="SUPERFAMILY HYDROLASE, PUTATIVE (AFU_ORTHOLOGUE AFUA_2G02580)-RELATED"/>
    <property type="match status" value="1"/>
</dbReference>
<dbReference type="EMBL" id="JBEVYD010000009">
    <property type="protein sequence ID" value="KAL3230767.1"/>
    <property type="molecule type" value="Genomic_DNA"/>
</dbReference>
<accession>A0ABR4NRC6</accession>
<sequence length="354" mass="39673">MVVFKRLISTQKKPFAFAFDIDGVLLRSRTPIPGASKALQLLQQNNIPFILLTNGGGTMEKDRTEFISDALNVPISPLQIVQSHTPYKTLTSKYKKVLTVGVPNVRKVAENYGFQDVVHQTDIIRLDRSITPFSGLNDQQLAEYSREIPNLEKDKFDAVLVFNDPHDWAADLQIISDLINSKDGYLGTLRENQSSKPSIPIYFSNQDLLWANAYKLNRFGQGAFRLLVRKLYSELNGGKELEDMTLGKPTKLTYDFAHHVLIDWYNKLVSGDISATKATLPHLGDPVKESPFSDVFMVGDNPASDIIGAQNYGWSSFLVKSGVYRDGDNLGIVKPSYIVKDVHEAVTTVLEKYQ</sequence>
<evidence type="ECO:0000313" key="1">
    <source>
        <dbReference type="EMBL" id="KAL3230767.1"/>
    </source>
</evidence>
<dbReference type="SFLD" id="SFLDS00003">
    <property type="entry name" value="Haloacid_Dehalogenase"/>
    <property type="match status" value="1"/>
</dbReference>
<dbReference type="SFLD" id="SFLDG01139">
    <property type="entry name" value="C2.A:_Pyridoxal_Phosphate_Phos"/>
    <property type="match status" value="1"/>
</dbReference>
<protein>
    <submittedName>
        <fullName evidence="1">Uncharacterized protein</fullName>
    </submittedName>
</protein>
<dbReference type="InterPro" id="IPR036412">
    <property type="entry name" value="HAD-like_sf"/>
</dbReference>
<evidence type="ECO:0000313" key="2">
    <source>
        <dbReference type="Proteomes" id="UP001623330"/>
    </source>
</evidence>
<dbReference type="InterPro" id="IPR050324">
    <property type="entry name" value="CDP-alcohol_PTase-I"/>
</dbReference>
<gene>
    <name evidence="1" type="ORF">RNJ44_01216</name>
</gene>
<keyword evidence="2" id="KW-1185">Reference proteome</keyword>
<dbReference type="Proteomes" id="UP001623330">
    <property type="component" value="Unassembled WGS sequence"/>
</dbReference>
<dbReference type="NCBIfam" id="TIGR01460">
    <property type="entry name" value="HAD-SF-IIA"/>
    <property type="match status" value="1"/>
</dbReference>